<dbReference type="EMBL" id="LQIR01000067">
    <property type="protein sequence ID" value="KUI07746.1"/>
    <property type="molecule type" value="Genomic_DNA"/>
</dbReference>
<keyword evidence="1" id="KW-0812">Transmembrane</keyword>
<evidence type="ECO:0000313" key="2">
    <source>
        <dbReference type="EMBL" id="KUI07746.1"/>
    </source>
</evidence>
<evidence type="ECO:0000313" key="3">
    <source>
        <dbReference type="Proteomes" id="UP000053707"/>
    </source>
</evidence>
<feature type="transmembrane region" description="Helical" evidence="1">
    <location>
        <begin position="60"/>
        <end position="87"/>
    </location>
</feature>
<accession>A0A101A0A0</accession>
<reference evidence="2 3" key="1">
    <citation type="submission" date="2016-01" db="EMBL/GenBank/DDBJ databases">
        <authorList>
            <consortium name="TB Trials Study Group"/>
            <person name="Sutton G."/>
            <person name="Brinkac L."/>
            <person name="Sanka R."/>
            <person name="Adams M."/>
            <person name="Lau E.L."/>
            <person name="Macaden R."/>
            <person name="Grewal H.M.S."/>
        </authorList>
    </citation>
    <scope>NUCLEOTIDE SEQUENCE [LARGE SCALE GENOMIC DNA]</scope>
    <source>
        <strain evidence="2 3">IS-1744</strain>
    </source>
</reference>
<dbReference type="GeneID" id="27918209"/>
<dbReference type="RefSeq" id="WP_064399751.1">
    <property type="nucleotide sequence ID" value="NZ_LQIR01000067.1"/>
</dbReference>
<comment type="caution">
    <text evidence="2">The sequence shown here is derived from an EMBL/GenBank/DDBJ whole genome shotgun (WGS) entry which is preliminary data.</text>
</comment>
<protein>
    <submittedName>
        <fullName evidence="2">Addiction module protein</fullName>
    </submittedName>
</protein>
<keyword evidence="1" id="KW-0472">Membrane</keyword>
<keyword evidence="3" id="KW-1185">Reference proteome</keyword>
<evidence type="ECO:0000256" key="1">
    <source>
        <dbReference type="SAM" id="Phobius"/>
    </source>
</evidence>
<organism evidence="2 3">
    <name type="scientific">Mycobacterium lehmannii</name>
    <dbReference type="NCBI Taxonomy" id="2048550"/>
    <lineage>
        <taxon>Bacteria</taxon>
        <taxon>Bacillati</taxon>
        <taxon>Actinomycetota</taxon>
        <taxon>Actinomycetes</taxon>
        <taxon>Mycobacteriales</taxon>
        <taxon>Mycobacteriaceae</taxon>
        <taxon>Mycobacterium</taxon>
    </lineage>
</organism>
<sequence>MWERMQQMLLQRGINTYLELALWITLVYIVIGVGYAMFHIELIGQLEAALSGDFTIFANIAALVVAVVLWPLLLISSWVCGVAGCGIF</sequence>
<dbReference type="Proteomes" id="UP000053707">
    <property type="component" value="Unassembled WGS sequence"/>
</dbReference>
<name>A0A101A0A0_9MYCO</name>
<feature type="transmembrane region" description="Helical" evidence="1">
    <location>
        <begin position="20"/>
        <end position="40"/>
    </location>
</feature>
<proteinExistence type="predicted"/>
<dbReference type="AlphaFoldDB" id="A0A101A0A0"/>
<keyword evidence="1" id="KW-1133">Transmembrane helix</keyword>
<gene>
    <name evidence="2" type="ORF">AU192_09725</name>
</gene>